<evidence type="ECO:0008006" key="3">
    <source>
        <dbReference type="Google" id="ProtNLM"/>
    </source>
</evidence>
<evidence type="ECO:0000313" key="2">
    <source>
        <dbReference type="Proteomes" id="UP001209083"/>
    </source>
</evidence>
<dbReference type="Gene3D" id="1.20.1290.10">
    <property type="entry name" value="AhpD-like"/>
    <property type="match status" value="1"/>
</dbReference>
<organism evidence="1 2">
    <name type="scientific">Saxibacter everestensis</name>
    <dbReference type="NCBI Taxonomy" id="2909229"/>
    <lineage>
        <taxon>Bacteria</taxon>
        <taxon>Bacillati</taxon>
        <taxon>Actinomycetota</taxon>
        <taxon>Actinomycetes</taxon>
        <taxon>Micrococcales</taxon>
        <taxon>Brevibacteriaceae</taxon>
        <taxon>Saxibacter</taxon>
    </lineage>
</organism>
<proteinExistence type="predicted"/>
<gene>
    <name evidence="1" type="ORF">LWF01_09490</name>
</gene>
<keyword evidence="2" id="KW-1185">Reference proteome</keyword>
<dbReference type="SUPFAM" id="SSF69118">
    <property type="entry name" value="AhpD-like"/>
    <property type="match status" value="1"/>
</dbReference>
<dbReference type="EMBL" id="CP090958">
    <property type="protein sequence ID" value="WGW14063.1"/>
    <property type="molecule type" value="Genomic_DNA"/>
</dbReference>
<reference evidence="1 2" key="1">
    <citation type="submission" date="2023-05" db="EMBL/GenBank/DDBJ databases">
        <title>Lithophilousrod everest ZFBP1038 complete genpme.</title>
        <authorList>
            <person name="Tian M."/>
        </authorList>
    </citation>
    <scope>NUCLEOTIDE SEQUENCE [LARGE SCALE GENOMIC DNA]</scope>
    <source>
        <strain evidence="1 2">ZFBP1038</strain>
    </source>
</reference>
<sequence>MKEAILHLAFYTGWPNGMSAMTVVKNIFTGNG</sequence>
<protein>
    <recommendedName>
        <fullName evidence="3">Carboxymuconolactone decarboxylase family protein</fullName>
    </recommendedName>
</protein>
<dbReference type="InterPro" id="IPR029032">
    <property type="entry name" value="AhpD-like"/>
</dbReference>
<dbReference type="Proteomes" id="UP001209083">
    <property type="component" value="Chromosome"/>
</dbReference>
<evidence type="ECO:0000313" key="1">
    <source>
        <dbReference type="EMBL" id="WGW14063.1"/>
    </source>
</evidence>
<name>A0ABY8QYN6_9MICO</name>
<accession>A0ABY8QYN6</accession>